<dbReference type="RefSeq" id="WP_151118022.1">
    <property type="nucleotide sequence ID" value="NZ_CP042582.1"/>
</dbReference>
<accession>A0A5J6MZG4</accession>
<evidence type="ECO:0000259" key="1">
    <source>
        <dbReference type="Pfam" id="PF07969"/>
    </source>
</evidence>
<dbReference type="Gene3D" id="2.30.40.10">
    <property type="entry name" value="Urease, subunit C, domain 1"/>
    <property type="match status" value="1"/>
</dbReference>
<dbReference type="InterPro" id="IPR011059">
    <property type="entry name" value="Metal-dep_hydrolase_composite"/>
</dbReference>
<dbReference type="GO" id="GO:0016810">
    <property type="term" value="F:hydrolase activity, acting on carbon-nitrogen (but not peptide) bonds"/>
    <property type="evidence" value="ECO:0007669"/>
    <property type="project" value="InterPro"/>
</dbReference>
<dbReference type="AlphaFoldDB" id="A0A5J6MZG4"/>
<dbReference type="EMBL" id="CP042582">
    <property type="protein sequence ID" value="QEX22547.1"/>
    <property type="molecule type" value="Genomic_DNA"/>
</dbReference>
<dbReference type="InterPro" id="IPR013108">
    <property type="entry name" value="Amidohydro_3"/>
</dbReference>
<dbReference type="SUPFAM" id="SSF51556">
    <property type="entry name" value="Metallo-dependent hydrolases"/>
    <property type="match status" value="1"/>
</dbReference>
<keyword evidence="2" id="KW-0378">Hydrolase</keyword>
<dbReference type="SUPFAM" id="SSF51338">
    <property type="entry name" value="Composite domain of metallo-dependent hydrolases"/>
    <property type="match status" value="1"/>
</dbReference>
<gene>
    <name evidence="2" type="ORF">FRZ61_24790</name>
</gene>
<dbReference type="PANTHER" id="PTHR22642:SF2">
    <property type="entry name" value="PROTEIN LONG AFTER FAR-RED 3"/>
    <property type="match status" value="1"/>
</dbReference>
<dbReference type="OrthoDB" id="9811399at2"/>
<dbReference type="Proteomes" id="UP000325797">
    <property type="component" value="Chromosome"/>
</dbReference>
<dbReference type="Gene3D" id="3.10.310.70">
    <property type="match status" value="1"/>
</dbReference>
<sequence>MTAIAADLILKNGKIATLNAQSAQAQALAVWRDRILAIGSDSEIEGLAGRQTKIVDLKGRRVVPGIVDSHCHPDSHAISLLRWTDVGPSQIKSIEELLQFVKKRTSELAPDKPLLGFCFNDKKQGGYPTREQLDAVSNGRPVWIYRTDHHIAVLNTPMLTAMGVGDNTHNPPHGQFDRDPKTGRMTGLAREMAAWSLEEKFKDEYSVGEFETGLPQVFDLYLRHGVTSLHNSLTARKAIDAYQRLREAGKLSMRIGVILDGRDDSLVASYTHSRVRTGFGDEWIRVIGVEWCPDCSTSGRTAAYYDPYVGTPVPGEPVPNTGMLLYEAEDLIPRVVAAHKAGLRVCIEGLGDRGIDFALDAIEAALQAHPKPDHRSRVEHCCYVTPKILERIKKLGVVDSSATGFMYSLGDAYIDNRGEKAMRWMFPHRSLIDKGVPAPGHSDAPICSTNPWEIIGALVTRRTDTGRAFGLEEAITVEEALRAYTTLGAWAGFEEDIKGSLEPGKLADFAILRQDPFAVAPEKIKDTQVDMTVVGGAVKFQA</sequence>
<proteinExistence type="predicted"/>
<dbReference type="InterPro" id="IPR033932">
    <property type="entry name" value="YtcJ-like"/>
</dbReference>
<feature type="domain" description="Amidohydrolase 3" evidence="1">
    <location>
        <begin position="53"/>
        <end position="538"/>
    </location>
</feature>
<organism evidence="2 3">
    <name type="scientific">Hypericibacter adhaerens</name>
    <dbReference type="NCBI Taxonomy" id="2602016"/>
    <lineage>
        <taxon>Bacteria</taxon>
        <taxon>Pseudomonadati</taxon>
        <taxon>Pseudomonadota</taxon>
        <taxon>Alphaproteobacteria</taxon>
        <taxon>Rhodospirillales</taxon>
        <taxon>Dongiaceae</taxon>
        <taxon>Hypericibacter</taxon>
    </lineage>
</organism>
<dbReference type="InterPro" id="IPR018228">
    <property type="entry name" value="DNase_TatD-rel_CS"/>
</dbReference>
<keyword evidence="3" id="KW-1185">Reference proteome</keyword>
<protein>
    <submittedName>
        <fullName evidence="2">Amidohydrolase</fullName>
    </submittedName>
</protein>
<dbReference type="Gene3D" id="3.20.20.140">
    <property type="entry name" value="Metal-dependent hydrolases"/>
    <property type="match status" value="1"/>
</dbReference>
<dbReference type="PANTHER" id="PTHR22642">
    <property type="entry name" value="IMIDAZOLONEPROPIONASE"/>
    <property type="match status" value="1"/>
</dbReference>
<name>A0A5J6MZG4_9PROT</name>
<dbReference type="PROSITE" id="PS01137">
    <property type="entry name" value="TATD_1"/>
    <property type="match status" value="1"/>
</dbReference>
<dbReference type="Pfam" id="PF07969">
    <property type="entry name" value="Amidohydro_3"/>
    <property type="match status" value="1"/>
</dbReference>
<dbReference type="InterPro" id="IPR032466">
    <property type="entry name" value="Metal_Hydrolase"/>
</dbReference>
<dbReference type="KEGG" id="hadh:FRZ61_24790"/>
<dbReference type="CDD" id="cd01300">
    <property type="entry name" value="YtcJ_like"/>
    <property type="match status" value="1"/>
</dbReference>
<evidence type="ECO:0000313" key="3">
    <source>
        <dbReference type="Proteomes" id="UP000325797"/>
    </source>
</evidence>
<evidence type="ECO:0000313" key="2">
    <source>
        <dbReference type="EMBL" id="QEX22547.1"/>
    </source>
</evidence>
<reference evidence="2 3" key="1">
    <citation type="submission" date="2019-08" db="EMBL/GenBank/DDBJ databases">
        <title>Hyperibacter terrae gen. nov., sp. nov. and Hyperibacter viscosus sp. nov., two new members in the family Rhodospirillaceae isolated from the rhizosphere of Hypericum perforatum.</title>
        <authorList>
            <person name="Noviana Z."/>
        </authorList>
    </citation>
    <scope>NUCLEOTIDE SEQUENCE [LARGE SCALE GENOMIC DNA]</scope>
    <source>
        <strain evidence="2 3">R5959</strain>
    </source>
</reference>